<evidence type="ECO:0000313" key="2">
    <source>
        <dbReference type="EMBL" id="GGK89829.1"/>
    </source>
</evidence>
<dbReference type="Proteomes" id="UP000656042">
    <property type="component" value="Unassembled WGS sequence"/>
</dbReference>
<accession>A0A8J3BXX1</accession>
<dbReference type="InterPro" id="IPR006764">
    <property type="entry name" value="SAM_dep_MeTrfase_SAV2177_type"/>
</dbReference>
<evidence type="ECO:0000313" key="3">
    <source>
        <dbReference type="Proteomes" id="UP000656042"/>
    </source>
</evidence>
<reference evidence="2" key="2">
    <citation type="submission" date="2020-09" db="EMBL/GenBank/DDBJ databases">
        <authorList>
            <person name="Sun Q."/>
            <person name="Zhou Y."/>
        </authorList>
    </citation>
    <scope>NUCLEOTIDE SEQUENCE</scope>
    <source>
        <strain evidence="2">CGMCC 4.7299</strain>
    </source>
</reference>
<feature type="compositionally biased region" description="Basic and acidic residues" evidence="1">
    <location>
        <begin position="1"/>
        <end position="10"/>
    </location>
</feature>
<gene>
    <name evidence="2" type="ORF">GCM10012284_24770</name>
</gene>
<dbReference type="PIRSF" id="PIRSF017393">
    <property type="entry name" value="MTase_SAV2177"/>
    <property type="match status" value="1"/>
</dbReference>
<evidence type="ECO:0008006" key="4">
    <source>
        <dbReference type="Google" id="ProtNLM"/>
    </source>
</evidence>
<dbReference type="Gene3D" id="3.40.50.150">
    <property type="entry name" value="Vaccinia Virus protein VP39"/>
    <property type="match status" value="1"/>
</dbReference>
<dbReference type="InterPro" id="IPR029063">
    <property type="entry name" value="SAM-dependent_MTases_sf"/>
</dbReference>
<dbReference type="SUPFAM" id="SSF53335">
    <property type="entry name" value="S-adenosyl-L-methionine-dependent methyltransferases"/>
    <property type="match status" value="1"/>
</dbReference>
<reference evidence="2" key="1">
    <citation type="journal article" date="2014" name="Int. J. Syst. Evol. Microbiol.">
        <title>Complete genome sequence of Corynebacterium casei LMG S-19264T (=DSM 44701T), isolated from a smear-ripened cheese.</title>
        <authorList>
            <consortium name="US DOE Joint Genome Institute (JGI-PGF)"/>
            <person name="Walter F."/>
            <person name="Albersmeier A."/>
            <person name="Kalinowski J."/>
            <person name="Ruckert C."/>
        </authorList>
    </citation>
    <scope>NUCLEOTIDE SEQUENCE</scope>
    <source>
        <strain evidence="2">CGMCC 4.7299</strain>
    </source>
</reference>
<feature type="region of interest" description="Disordered" evidence="1">
    <location>
        <begin position="264"/>
        <end position="287"/>
    </location>
</feature>
<dbReference type="EMBL" id="BMMX01000008">
    <property type="protein sequence ID" value="GGK89829.1"/>
    <property type="molecule type" value="Genomic_DNA"/>
</dbReference>
<dbReference type="RefSeq" id="WP_189079314.1">
    <property type="nucleotide sequence ID" value="NZ_BMMX01000008.1"/>
</dbReference>
<dbReference type="Pfam" id="PF04672">
    <property type="entry name" value="Methyltransf_19"/>
    <property type="match status" value="1"/>
</dbReference>
<keyword evidence="3" id="KW-1185">Reference proteome</keyword>
<feature type="region of interest" description="Disordered" evidence="1">
    <location>
        <begin position="1"/>
        <end position="28"/>
    </location>
</feature>
<dbReference type="AlphaFoldDB" id="A0A8J3BXX1"/>
<comment type="caution">
    <text evidence="2">The sequence shown here is derived from an EMBL/GenBank/DDBJ whole genome shotgun (WGS) entry which is preliminary data.</text>
</comment>
<sequence length="287" mass="31087">MRYGPDHDRDDADETEAGRGESGTAADFTRPQAARRYNYWLGGKDNLKVDRDSADTLARLFPDVAVAARENRRFLRRVVRFLADDLGVRQFLDIGVGYPSPPDVHDIAQAVDPRARVLYVDHDPVVGVHARALMCSSPEGVVDFLLADLREPAAILHSPQLHETLDLDRPVAMLLVAVLHFLSDEVRPHDAVRTLVSALAPGSYLAVAHGTTDFMSETTADAIRAASGAEHGTLHPRPLSEISSFLDGLTVVAPGLVPVTDWHPEREPQASGTAAQAASYGAVARIP</sequence>
<organism evidence="2 3">
    <name type="scientific">Mangrovihabitans endophyticus</name>
    <dbReference type="NCBI Taxonomy" id="1751298"/>
    <lineage>
        <taxon>Bacteria</taxon>
        <taxon>Bacillati</taxon>
        <taxon>Actinomycetota</taxon>
        <taxon>Actinomycetes</taxon>
        <taxon>Micromonosporales</taxon>
        <taxon>Micromonosporaceae</taxon>
        <taxon>Mangrovihabitans</taxon>
    </lineage>
</organism>
<proteinExistence type="predicted"/>
<name>A0A8J3BXX1_9ACTN</name>
<protein>
    <recommendedName>
        <fullName evidence="4">S-adenosyl methyltransferase</fullName>
    </recommendedName>
</protein>
<evidence type="ECO:0000256" key="1">
    <source>
        <dbReference type="SAM" id="MobiDB-lite"/>
    </source>
</evidence>